<dbReference type="InterPro" id="IPR002347">
    <property type="entry name" value="SDR_fam"/>
</dbReference>
<dbReference type="PROSITE" id="PS00061">
    <property type="entry name" value="ADH_SHORT"/>
    <property type="match status" value="1"/>
</dbReference>
<name>A0ABQ3E103_9HYPH</name>
<dbReference type="Pfam" id="PF13561">
    <property type="entry name" value="adh_short_C2"/>
    <property type="match status" value="1"/>
</dbReference>
<gene>
    <name evidence="3" type="primary">kduD</name>
    <name evidence="3" type="ORF">GCM10007094_05390</name>
</gene>
<sequence>MGDLFSLKNKTALVTGASMGIGQAISIGLAHAGAHVICADCASLDTTIDQIRQAGGSARDLKLDLRDSILAARSASEVMPVDILVNSAGINCRNAAVDFSEPDWDDVLDVDLKSSFFLCREFAQSAFDSGRKGKIINISSIVAYQGGPQGVSYTVAKSGVVGMTRSLANEWGAKGILVNAIAPGFVETNMTQPLVEDPKLHNEIAARIPLGRWGKPEDMVGAAIFLASSASDYVNGSVLTVDGGWLVH</sequence>
<proteinExistence type="inferred from homology"/>
<protein>
    <submittedName>
        <fullName evidence="3">2-deoxy-D-gluconate 3-dehydrogenase</fullName>
    </submittedName>
</protein>
<evidence type="ECO:0000256" key="1">
    <source>
        <dbReference type="ARBA" id="ARBA00006484"/>
    </source>
</evidence>
<dbReference type="EMBL" id="BMXE01000001">
    <property type="protein sequence ID" value="GHB20343.1"/>
    <property type="molecule type" value="Genomic_DNA"/>
</dbReference>
<dbReference type="PRINTS" id="PR00080">
    <property type="entry name" value="SDRFAMILY"/>
</dbReference>
<dbReference type="Proteomes" id="UP000637980">
    <property type="component" value="Unassembled WGS sequence"/>
</dbReference>
<dbReference type="InterPro" id="IPR036291">
    <property type="entry name" value="NAD(P)-bd_dom_sf"/>
</dbReference>
<comment type="similarity">
    <text evidence="1">Belongs to the short-chain dehydrogenases/reductases (SDR) family.</text>
</comment>
<dbReference type="PRINTS" id="PR00081">
    <property type="entry name" value="GDHRDH"/>
</dbReference>
<comment type="caution">
    <text evidence="3">The sequence shown here is derived from an EMBL/GenBank/DDBJ whole genome shotgun (WGS) entry which is preliminary data.</text>
</comment>
<dbReference type="RefSeq" id="WP_189435131.1">
    <property type="nucleotide sequence ID" value="NZ_BMXE01000001.1"/>
</dbReference>
<dbReference type="InterPro" id="IPR020904">
    <property type="entry name" value="Sc_DH/Rdtase_CS"/>
</dbReference>
<dbReference type="PANTHER" id="PTHR42760">
    <property type="entry name" value="SHORT-CHAIN DEHYDROGENASES/REDUCTASES FAMILY MEMBER"/>
    <property type="match status" value="1"/>
</dbReference>
<dbReference type="SUPFAM" id="SSF51735">
    <property type="entry name" value="NAD(P)-binding Rossmann-fold domains"/>
    <property type="match status" value="1"/>
</dbReference>
<reference evidence="4" key="1">
    <citation type="journal article" date="2019" name="Int. J. Syst. Evol. Microbiol.">
        <title>The Global Catalogue of Microorganisms (GCM) 10K type strain sequencing project: providing services to taxonomists for standard genome sequencing and annotation.</title>
        <authorList>
            <consortium name="The Broad Institute Genomics Platform"/>
            <consortium name="The Broad Institute Genome Sequencing Center for Infectious Disease"/>
            <person name="Wu L."/>
            <person name="Ma J."/>
        </authorList>
    </citation>
    <scope>NUCLEOTIDE SEQUENCE [LARGE SCALE GENOMIC DNA]</scope>
    <source>
        <strain evidence="4">KCTC 12861</strain>
    </source>
</reference>
<accession>A0ABQ3E103</accession>
<organism evidence="3 4">
    <name type="scientific">Pseudovibrio japonicus</name>
    <dbReference type="NCBI Taxonomy" id="366534"/>
    <lineage>
        <taxon>Bacteria</taxon>
        <taxon>Pseudomonadati</taxon>
        <taxon>Pseudomonadota</taxon>
        <taxon>Alphaproteobacteria</taxon>
        <taxon>Hyphomicrobiales</taxon>
        <taxon>Stappiaceae</taxon>
        <taxon>Pseudovibrio</taxon>
    </lineage>
</organism>
<dbReference type="Gene3D" id="3.40.50.720">
    <property type="entry name" value="NAD(P)-binding Rossmann-like Domain"/>
    <property type="match status" value="1"/>
</dbReference>
<evidence type="ECO:0000256" key="2">
    <source>
        <dbReference type="ARBA" id="ARBA00023002"/>
    </source>
</evidence>
<dbReference type="PANTHER" id="PTHR42760:SF5">
    <property type="entry name" value="2-DEHYDRO-3-DEOXY-D-GLUCONATE 5-DEHYDROGENASE"/>
    <property type="match status" value="1"/>
</dbReference>
<keyword evidence="2" id="KW-0560">Oxidoreductase</keyword>
<evidence type="ECO:0000313" key="3">
    <source>
        <dbReference type="EMBL" id="GHB20343.1"/>
    </source>
</evidence>
<evidence type="ECO:0000313" key="4">
    <source>
        <dbReference type="Proteomes" id="UP000637980"/>
    </source>
</evidence>
<keyword evidence="4" id="KW-1185">Reference proteome</keyword>